<dbReference type="OrthoDB" id="7607457at2759"/>
<evidence type="ECO:0000313" key="1">
    <source>
        <dbReference type="EnsemblMetazoa" id="XP_016767344"/>
    </source>
</evidence>
<keyword evidence="2" id="KW-1185">Reference proteome</keyword>
<evidence type="ECO:0000313" key="2">
    <source>
        <dbReference type="Proteomes" id="UP000005203"/>
    </source>
</evidence>
<organism evidence="1">
    <name type="scientific">Apis mellifera</name>
    <name type="common">Honeybee</name>
    <dbReference type="NCBI Taxonomy" id="7460"/>
    <lineage>
        <taxon>Eukaryota</taxon>
        <taxon>Metazoa</taxon>
        <taxon>Ecdysozoa</taxon>
        <taxon>Arthropoda</taxon>
        <taxon>Hexapoda</taxon>
        <taxon>Insecta</taxon>
        <taxon>Pterygota</taxon>
        <taxon>Neoptera</taxon>
        <taxon>Endopterygota</taxon>
        <taxon>Hymenoptera</taxon>
        <taxon>Apocrita</taxon>
        <taxon>Aculeata</taxon>
        <taxon>Apoidea</taxon>
        <taxon>Anthophila</taxon>
        <taxon>Apidae</taxon>
        <taxon>Apis</taxon>
    </lineage>
</organism>
<sequence length="122" mass="14235">MEYYNSKKICDLCPLFHFDRPSCTITTCNLPLLNIEKHRTNRPYQPKIESIKAVRFKQPVNSPQYCGEWTNLMYRPIMQGGFSYRGVYKLFPIDIPPNSPVLCRPTSIPPTDFRGITVYCRP</sequence>
<accession>A0A7M7IF87</accession>
<dbReference type="AlphaFoldDB" id="A0A7M7IF87"/>
<evidence type="ECO:0000313" key="3">
    <source>
        <dbReference type="RefSeq" id="XP_016767344.1"/>
    </source>
</evidence>
<dbReference type="EnsemblMetazoa" id="XM_016911855">
    <property type="protein sequence ID" value="XP_016767344"/>
    <property type="gene ID" value="LOC107964329"/>
</dbReference>
<dbReference type="Proteomes" id="UP000005203">
    <property type="component" value="Linkage group LG4"/>
</dbReference>
<name>A0A7M7IF87_APIME</name>
<accession>A0A8B7KJY4</accession>
<dbReference type="KEGG" id="ame:107964329"/>
<reference evidence="1" key="1">
    <citation type="submission" date="2021-01" db="UniProtKB">
        <authorList>
            <consortium name="EnsemblMetazoa"/>
        </authorList>
    </citation>
    <scope>IDENTIFICATION</scope>
    <source>
        <strain evidence="1">DH4</strain>
    </source>
</reference>
<dbReference type="OMA" id="ICDLCPL"/>
<gene>
    <name evidence="1" type="primary">107964329</name>
    <name evidence="3" type="synonym">LOC107964329</name>
</gene>
<reference evidence="3" key="2">
    <citation type="submission" date="2025-04" db="UniProtKB">
        <authorList>
            <consortium name="RefSeq"/>
        </authorList>
    </citation>
    <scope>IDENTIFICATION</scope>
    <source>
        <strain evidence="3">DH4</strain>
        <tissue evidence="3">Whole body</tissue>
    </source>
</reference>
<protein>
    <submittedName>
        <fullName evidence="3">Uncharacterized protein LOC107964329</fullName>
    </submittedName>
</protein>
<dbReference type="GeneID" id="107964329"/>
<proteinExistence type="predicted"/>
<dbReference type="RefSeq" id="XP_016767344.1">
    <property type="nucleotide sequence ID" value="XM_016911855.2"/>
</dbReference>